<reference evidence="2" key="1">
    <citation type="submission" date="2023-07" db="EMBL/GenBank/DDBJ databases">
        <title>Black Yeasts Isolated from many extreme environments.</title>
        <authorList>
            <person name="Coleine C."/>
            <person name="Stajich J.E."/>
            <person name="Selbmann L."/>
        </authorList>
    </citation>
    <scope>NUCLEOTIDE SEQUENCE</scope>
    <source>
        <strain evidence="2">CCFEE 5485</strain>
    </source>
</reference>
<dbReference type="GO" id="GO:0043248">
    <property type="term" value="P:proteasome assembly"/>
    <property type="evidence" value="ECO:0007669"/>
    <property type="project" value="InterPro"/>
</dbReference>
<dbReference type="AlphaFoldDB" id="A0AAE0TPW1"/>
<proteinExistence type="predicted"/>
<comment type="caution">
    <text evidence="2">The sequence shown here is derived from an EMBL/GenBank/DDBJ whole genome shotgun (WGS) entry which is preliminary data.</text>
</comment>
<dbReference type="InterPro" id="IPR053720">
    <property type="entry name" value="Psm_Assembly_Chaperone"/>
</dbReference>
<feature type="compositionally biased region" description="Polar residues" evidence="1">
    <location>
        <begin position="74"/>
        <end position="91"/>
    </location>
</feature>
<dbReference type="Gene3D" id="3.30.230.90">
    <property type="match status" value="1"/>
</dbReference>
<dbReference type="EMBL" id="JAUTXT010000088">
    <property type="protein sequence ID" value="KAK3669363.1"/>
    <property type="molecule type" value="Genomic_DNA"/>
</dbReference>
<dbReference type="Proteomes" id="UP001274830">
    <property type="component" value="Unassembled WGS sequence"/>
</dbReference>
<evidence type="ECO:0000313" key="3">
    <source>
        <dbReference type="Proteomes" id="UP001274830"/>
    </source>
</evidence>
<feature type="region of interest" description="Disordered" evidence="1">
    <location>
        <begin position="72"/>
        <end position="91"/>
    </location>
</feature>
<dbReference type="PANTHER" id="PTHR31051">
    <property type="entry name" value="PROTEASOME ASSEMBLY CHAPERONE 3"/>
    <property type="match status" value="1"/>
</dbReference>
<gene>
    <name evidence="2" type="ORF">LTR78_010746</name>
</gene>
<sequence length="166" mass="17204">MATTTTTSLVAEISVQPSPFPAKSKTTSGLVSGRQTTITSINFTDKLLITISQAGRLSHWVHVPLATASADQIAPSSGNNTSGLGSVDSESTLLPRSDLTATTVLGGTKREEEVVGQTLGTVIGSAVLMKRAGEQRLLVLGLGLMDAVGLGREEFEEVVGLVLDVL</sequence>
<keyword evidence="3" id="KW-1185">Reference proteome</keyword>
<organism evidence="2 3">
    <name type="scientific">Recurvomyces mirabilis</name>
    <dbReference type="NCBI Taxonomy" id="574656"/>
    <lineage>
        <taxon>Eukaryota</taxon>
        <taxon>Fungi</taxon>
        <taxon>Dikarya</taxon>
        <taxon>Ascomycota</taxon>
        <taxon>Pezizomycotina</taxon>
        <taxon>Dothideomycetes</taxon>
        <taxon>Dothideomycetidae</taxon>
        <taxon>Mycosphaerellales</taxon>
        <taxon>Teratosphaeriaceae</taxon>
        <taxon>Recurvomyces</taxon>
    </lineage>
</organism>
<evidence type="ECO:0000256" key="1">
    <source>
        <dbReference type="SAM" id="MobiDB-lite"/>
    </source>
</evidence>
<evidence type="ECO:0008006" key="4">
    <source>
        <dbReference type="Google" id="ProtNLM"/>
    </source>
</evidence>
<dbReference type="PANTHER" id="PTHR31051:SF1">
    <property type="entry name" value="PROTEASOME ASSEMBLY CHAPERONE 3"/>
    <property type="match status" value="1"/>
</dbReference>
<evidence type="ECO:0000313" key="2">
    <source>
        <dbReference type="EMBL" id="KAK3669363.1"/>
    </source>
</evidence>
<name>A0AAE0TPW1_9PEZI</name>
<dbReference type="InterPro" id="IPR018788">
    <property type="entry name" value="Proteasome_assmbl_chp_3"/>
</dbReference>
<protein>
    <recommendedName>
        <fullName evidence="4">Proteasome assembly chaperone 3</fullName>
    </recommendedName>
</protein>
<accession>A0AAE0TPW1</accession>